<keyword evidence="8" id="KW-0902">Two-component regulatory system</keyword>
<keyword evidence="3" id="KW-0597">Phosphoprotein</keyword>
<evidence type="ECO:0000259" key="10">
    <source>
        <dbReference type="Pfam" id="PF07730"/>
    </source>
</evidence>
<evidence type="ECO:0000256" key="4">
    <source>
        <dbReference type="ARBA" id="ARBA00022679"/>
    </source>
</evidence>
<dbReference type="CDD" id="cd16917">
    <property type="entry name" value="HATPase_UhpB-NarQ-NarX-like"/>
    <property type="match status" value="1"/>
</dbReference>
<evidence type="ECO:0000313" key="12">
    <source>
        <dbReference type="EMBL" id="GFJ76415.1"/>
    </source>
</evidence>
<keyword evidence="13" id="KW-1185">Reference proteome</keyword>
<dbReference type="InterPro" id="IPR036890">
    <property type="entry name" value="HATPase_C_sf"/>
</dbReference>
<dbReference type="EMBL" id="BLPF01000001">
    <property type="protein sequence ID" value="GFJ76415.1"/>
    <property type="molecule type" value="Genomic_DNA"/>
</dbReference>
<name>A0A6V8K6I6_9ACTN</name>
<evidence type="ECO:0000256" key="6">
    <source>
        <dbReference type="ARBA" id="ARBA00022777"/>
    </source>
</evidence>
<dbReference type="InterPro" id="IPR055558">
    <property type="entry name" value="DUF7134"/>
</dbReference>
<feature type="transmembrane region" description="Helical" evidence="9">
    <location>
        <begin position="104"/>
        <end position="124"/>
    </location>
</feature>
<dbReference type="EC" id="2.7.13.3" evidence="2"/>
<dbReference type="GO" id="GO:0005524">
    <property type="term" value="F:ATP binding"/>
    <property type="evidence" value="ECO:0007669"/>
    <property type="project" value="UniProtKB-KW"/>
</dbReference>
<feature type="domain" description="Signal transduction histidine kinase subgroup 3 dimerisation and phosphoacceptor" evidence="10">
    <location>
        <begin position="175"/>
        <end position="240"/>
    </location>
</feature>
<dbReference type="GO" id="GO:0000155">
    <property type="term" value="F:phosphorelay sensor kinase activity"/>
    <property type="evidence" value="ECO:0007669"/>
    <property type="project" value="InterPro"/>
</dbReference>
<protein>
    <recommendedName>
        <fullName evidence="2">histidine kinase</fullName>
        <ecNumber evidence="2">2.7.13.3</ecNumber>
    </recommendedName>
</protein>
<feature type="transmembrane region" description="Helical" evidence="9">
    <location>
        <begin position="63"/>
        <end position="84"/>
    </location>
</feature>
<keyword evidence="9" id="KW-0812">Transmembrane</keyword>
<proteinExistence type="predicted"/>
<keyword evidence="6 12" id="KW-0418">Kinase</keyword>
<dbReference type="Pfam" id="PF07730">
    <property type="entry name" value="HisKA_3"/>
    <property type="match status" value="1"/>
</dbReference>
<dbReference type="Pfam" id="PF23539">
    <property type="entry name" value="DUF7134"/>
    <property type="match status" value="1"/>
</dbReference>
<keyword evidence="7" id="KW-0067">ATP-binding</keyword>
<evidence type="ECO:0000256" key="5">
    <source>
        <dbReference type="ARBA" id="ARBA00022741"/>
    </source>
</evidence>
<keyword evidence="9" id="KW-0472">Membrane</keyword>
<sequence length="403" mass="41977">MPADRAYAIGPRDLLLAVTVLVLDLTMFSYVGAASGPARAEVVVPYAALACAALLWRRRAPVLVFGVTWVHAMVAVLIPEMAYLPTIPMLAAMYTVTLDRGTRAGWLTLPLYLVPAAFAVADAVSRASIEEAWRNALIVAVMELSLGVAAVAFGRAALTIRRLGRVEAEAALSAERMRIARELHDIVAHSVTVIVLQAAGAQKLLRTRPEESGRALSQIGEVGKQAMDELRRLLRVLRAPDRATDGPEQSPAAPQPGLAQATALVASIRAAGTPVTLRHSGEPVSLEPGVDLAAYRIVQEALTNVTKHTPRGTAATVDVAWTGPALSLRIANPAPASGRPAAAGLTCGYGLLGIRERAALAGGDLSAGHTADGGFEVCATLPTTTPAGAPPLAVQPGTGKERP</sequence>
<dbReference type="RefSeq" id="WP_173053292.1">
    <property type="nucleotide sequence ID" value="NZ_BAABGO010000003.1"/>
</dbReference>
<feature type="transmembrane region" description="Helical" evidence="9">
    <location>
        <begin position="14"/>
        <end position="32"/>
    </location>
</feature>
<reference evidence="12 13" key="2">
    <citation type="submission" date="2020-03" db="EMBL/GenBank/DDBJ databases">
        <authorList>
            <person name="Ichikawa N."/>
            <person name="Kimura A."/>
            <person name="Kitahashi Y."/>
            <person name="Uohara A."/>
        </authorList>
    </citation>
    <scope>NUCLEOTIDE SEQUENCE [LARGE SCALE GENOMIC DNA]</scope>
    <source>
        <strain evidence="12 13">NBRC 108639</strain>
    </source>
</reference>
<organism evidence="12 13">
    <name type="scientific">Phytohabitans houttuyneae</name>
    <dbReference type="NCBI Taxonomy" id="1076126"/>
    <lineage>
        <taxon>Bacteria</taxon>
        <taxon>Bacillati</taxon>
        <taxon>Actinomycetota</taxon>
        <taxon>Actinomycetes</taxon>
        <taxon>Micromonosporales</taxon>
        <taxon>Micromonosporaceae</taxon>
    </lineage>
</organism>
<keyword evidence="4" id="KW-0808">Transferase</keyword>
<dbReference type="AlphaFoldDB" id="A0A6V8K6I6"/>
<keyword evidence="9" id="KW-1133">Transmembrane helix</keyword>
<evidence type="ECO:0000256" key="7">
    <source>
        <dbReference type="ARBA" id="ARBA00022840"/>
    </source>
</evidence>
<gene>
    <name evidence="12" type="ORF">Phou_005950</name>
</gene>
<evidence type="ECO:0000256" key="8">
    <source>
        <dbReference type="ARBA" id="ARBA00023012"/>
    </source>
</evidence>
<reference evidence="12 13" key="1">
    <citation type="submission" date="2020-03" db="EMBL/GenBank/DDBJ databases">
        <title>Whole genome shotgun sequence of Phytohabitans houttuyneae NBRC 108639.</title>
        <authorList>
            <person name="Komaki H."/>
            <person name="Tamura T."/>
        </authorList>
    </citation>
    <scope>NUCLEOTIDE SEQUENCE [LARGE SCALE GENOMIC DNA]</scope>
    <source>
        <strain evidence="12 13">NBRC 108639</strain>
    </source>
</reference>
<feature type="transmembrane region" description="Helical" evidence="9">
    <location>
        <begin position="136"/>
        <end position="158"/>
    </location>
</feature>
<evidence type="ECO:0000256" key="3">
    <source>
        <dbReference type="ARBA" id="ARBA00022553"/>
    </source>
</evidence>
<evidence type="ECO:0000313" key="13">
    <source>
        <dbReference type="Proteomes" id="UP000482800"/>
    </source>
</evidence>
<evidence type="ECO:0000256" key="9">
    <source>
        <dbReference type="SAM" id="Phobius"/>
    </source>
</evidence>
<dbReference type="GO" id="GO:0016020">
    <property type="term" value="C:membrane"/>
    <property type="evidence" value="ECO:0007669"/>
    <property type="project" value="InterPro"/>
</dbReference>
<dbReference type="Proteomes" id="UP000482800">
    <property type="component" value="Unassembled WGS sequence"/>
</dbReference>
<feature type="domain" description="DUF7134" evidence="11">
    <location>
        <begin position="13"/>
        <end position="157"/>
    </location>
</feature>
<dbReference type="Gene3D" id="1.20.5.1930">
    <property type="match status" value="1"/>
</dbReference>
<dbReference type="InterPro" id="IPR050482">
    <property type="entry name" value="Sensor_HK_TwoCompSys"/>
</dbReference>
<comment type="catalytic activity">
    <reaction evidence="1">
        <text>ATP + protein L-histidine = ADP + protein N-phospho-L-histidine.</text>
        <dbReference type="EC" id="2.7.13.3"/>
    </reaction>
</comment>
<evidence type="ECO:0000256" key="1">
    <source>
        <dbReference type="ARBA" id="ARBA00000085"/>
    </source>
</evidence>
<accession>A0A6V8K6I6</accession>
<keyword evidence="5" id="KW-0547">Nucleotide-binding</keyword>
<evidence type="ECO:0000259" key="11">
    <source>
        <dbReference type="Pfam" id="PF23539"/>
    </source>
</evidence>
<dbReference type="Gene3D" id="3.30.565.10">
    <property type="entry name" value="Histidine kinase-like ATPase, C-terminal domain"/>
    <property type="match status" value="1"/>
</dbReference>
<dbReference type="GO" id="GO:0046983">
    <property type="term" value="F:protein dimerization activity"/>
    <property type="evidence" value="ECO:0007669"/>
    <property type="project" value="InterPro"/>
</dbReference>
<evidence type="ECO:0000256" key="2">
    <source>
        <dbReference type="ARBA" id="ARBA00012438"/>
    </source>
</evidence>
<dbReference type="SUPFAM" id="SSF55874">
    <property type="entry name" value="ATPase domain of HSP90 chaperone/DNA topoisomerase II/histidine kinase"/>
    <property type="match status" value="1"/>
</dbReference>
<comment type="caution">
    <text evidence="12">The sequence shown here is derived from an EMBL/GenBank/DDBJ whole genome shotgun (WGS) entry which is preliminary data.</text>
</comment>
<dbReference type="PANTHER" id="PTHR24421:SF10">
    <property type="entry name" value="NITRATE_NITRITE SENSOR PROTEIN NARQ"/>
    <property type="match status" value="1"/>
</dbReference>
<dbReference type="PANTHER" id="PTHR24421">
    <property type="entry name" value="NITRATE/NITRITE SENSOR PROTEIN NARX-RELATED"/>
    <property type="match status" value="1"/>
</dbReference>
<dbReference type="InterPro" id="IPR011712">
    <property type="entry name" value="Sig_transdc_His_kin_sub3_dim/P"/>
</dbReference>